<dbReference type="Proteomes" id="UP001556617">
    <property type="component" value="Unassembled WGS sequence"/>
</dbReference>
<feature type="transmembrane region" description="Helical" evidence="6">
    <location>
        <begin position="20"/>
        <end position="42"/>
    </location>
</feature>
<evidence type="ECO:0000256" key="1">
    <source>
        <dbReference type="ARBA" id="ARBA00004127"/>
    </source>
</evidence>
<evidence type="ECO:0000313" key="7">
    <source>
        <dbReference type="EMBL" id="MEX0381585.1"/>
    </source>
</evidence>
<keyword evidence="3 6" id="KW-0812">Transmembrane</keyword>
<organism evidence="7 8">
    <name type="scientific">Leuconostoc aquikimchii</name>
    <dbReference type="NCBI Taxonomy" id="3236804"/>
    <lineage>
        <taxon>Bacteria</taxon>
        <taxon>Bacillati</taxon>
        <taxon>Bacillota</taxon>
        <taxon>Bacilli</taxon>
        <taxon>Lactobacillales</taxon>
        <taxon>Lactobacillaceae</taxon>
        <taxon>Leuconostoc</taxon>
    </lineage>
</organism>
<evidence type="ECO:0000256" key="5">
    <source>
        <dbReference type="ARBA" id="ARBA00023136"/>
    </source>
</evidence>
<dbReference type="PANTHER" id="PTHR23501:SF191">
    <property type="entry name" value="VACUOLAR BASIC AMINO ACID TRANSPORTER 4"/>
    <property type="match status" value="1"/>
</dbReference>
<comment type="subcellular location">
    <subcellularLocation>
        <location evidence="1">Endomembrane system</location>
        <topology evidence="1">Multi-pass membrane protein</topology>
    </subcellularLocation>
</comment>
<keyword evidence="4 6" id="KW-1133">Transmembrane helix</keyword>
<evidence type="ECO:0000313" key="8">
    <source>
        <dbReference type="Proteomes" id="UP001556617"/>
    </source>
</evidence>
<proteinExistence type="predicted"/>
<feature type="transmembrane region" description="Helical" evidence="6">
    <location>
        <begin position="54"/>
        <end position="77"/>
    </location>
</feature>
<sequence length="151" mass="16538">MMLAYLPLIFIDSRFNQTIFFFVSGITGVTLGITITMNTLVAQRIVPEESLGTASAMITLGRTLGQTLAAGIFGLAFNMSLNSGLKKHPIIDQNMINQSIKGVYQSPLVVDEHTINQIILTGMHTVFSVTLILFVIVLIVNVADQKREVIK</sequence>
<keyword evidence="5 6" id="KW-0472">Membrane</keyword>
<evidence type="ECO:0000256" key="3">
    <source>
        <dbReference type="ARBA" id="ARBA00022692"/>
    </source>
</evidence>
<name>A0ABV3S691_9LACO</name>
<dbReference type="SUPFAM" id="SSF103473">
    <property type="entry name" value="MFS general substrate transporter"/>
    <property type="match status" value="1"/>
</dbReference>
<feature type="transmembrane region" description="Helical" evidence="6">
    <location>
        <begin position="118"/>
        <end position="143"/>
    </location>
</feature>
<dbReference type="Gene3D" id="1.20.1250.20">
    <property type="entry name" value="MFS general substrate transporter like domains"/>
    <property type="match status" value="1"/>
</dbReference>
<comment type="caution">
    <text evidence="7">The sequence shown here is derived from an EMBL/GenBank/DDBJ whole genome shotgun (WGS) entry which is preliminary data.</text>
</comment>
<protein>
    <submittedName>
        <fullName evidence="7">Uncharacterized protein</fullName>
    </submittedName>
</protein>
<evidence type="ECO:0000256" key="2">
    <source>
        <dbReference type="ARBA" id="ARBA00022448"/>
    </source>
</evidence>
<keyword evidence="2" id="KW-0813">Transport</keyword>
<dbReference type="EMBL" id="JBFPER010000001">
    <property type="protein sequence ID" value="MEX0381585.1"/>
    <property type="molecule type" value="Genomic_DNA"/>
</dbReference>
<keyword evidence="8" id="KW-1185">Reference proteome</keyword>
<evidence type="ECO:0000256" key="6">
    <source>
        <dbReference type="SAM" id="Phobius"/>
    </source>
</evidence>
<gene>
    <name evidence="7" type="ORF">AB3K24_09620</name>
</gene>
<accession>A0ABV3S691</accession>
<dbReference type="PANTHER" id="PTHR23501">
    <property type="entry name" value="MAJOR FACILITATOR SUPERFAMILY"/>
    <property type="match status" value="1"/>
</dbReference>
<reference evidence="7 8" key="1">
    <citation type="submission" date="2024-07" db="EMBL/GenBank/DDBJ databases">
        <authorList>
            <person name="Yun M."/>
        </authorList>
    </citation>
    <scope>NUCLEOTIDE SEQUENCE [LARGE SCALE GENOMIC DNA]</scope>
    <source>
        <strain evidence="7 8">MS01</strain>
    </source>
</reference>
<dbReference type="InterPro" id="IPR036259">
    <property type="entry name" value="MFS_trans_sf"/>
</dbReference>
<dbReference type="RefSeq" id="WP_367975406.1">
    <property type="nucleotide sequence ID" value="NZ_JBFPEQ010000001.1"/>
</dbReference>
<evidence type="ECO:0000256" key="4">
    <source>
        <dbReference type="ARBA" id="ARBA00022989"/>
    </source>
</evidence>